<dbReference type="STRING" id="497964.CfE428DRAFT_2592"/>
<dbReference type="Pfam" id="PF03734">
    <property type="entry name" value="YkuD"/>
    <property type="match status" value="1"/>
</dbReference>
<dbReference type="PANTHER" id="PTHR38589:SF1">
    <property type="entry name" value="BLR0621 PROTEIN"/>
    <property type="match status" value="1"/>
</dbReference>
<dbReference type="InParanoid" id="B4D0Z1"/>
<dbReference type="EMBL" id="ABVL01000006">
    <property type="protein sequence ID" value="EDY20003.1"/>
    <property type="molecule type" value="Genomic_DNA"/>
</dbReference>
<dbReference type="GO" id="GO:0016740">
    <property type="term" value="F:transferase activity"/>
    <property type="evidence" value="ECO:0007669"/>
    <property type="project" value="InterPro"/>
</dbReference>
<keyword evidence="3" id="KW-1185">Reference proteome</keyword>
<sequence length="259" mass="28827" precursor="true">MMRNRFHASKRAFGWFFAFILFVGSAFAGGLDSSVQQMIVSIAPDWNASTGKLQFFERTNGEWKAAGPAIPVLYGKNGLVWGRGVFGTDEPGTHKQEHDGRAPAGVFKIGTIYTYDSALPSGAKYPFHTVGAGDAWIDDVNSPDYNKHVTVDPANPPPWFEKEKMRHGDFAYHWLVEIRHNSDPPVANGGSAIFFHIRRGPARKTAGCTTMAEDDLVKLIRWLRADKHPHYALLPRSEYEAKWKAWGLPSPQEASAVMP</sequence>
<dbReference type="InterPro" id="IPR005490">
    <property type="entry name" value="LD_TPept_cat_dom"/>
</dbReference>
<dbReference type="Proteomes" id="UP000005824">
    <property type="component" value="Unassembled WGS sequence"/>
</dbReference>
<comment type="caution">
    <text evidence="2">The sequence shown here is derived from an EMBL/GenBank/DDBJ whole genome shotgun (WGS) entry which is preliminary data.</text>
</comment>
<proteinExistence type="predicted"/>
<reference evidence="2 3" key="1">
    <citation type="journal article" date="2011" name="J. Bacteriol.">
        <title>Genome sequence of Chthoniobacter flavus Ellin428, an aerobic heterotrophic soil bacterium.</title>
        <authorList>
            <person name="Kant R."/>
            <person name="van Passel M.W."/>
            <person name="Palva A."/>
            <person name="Lucas S."/>
            <person name="Lapidus A."/>
            <person name="Glavina Del Rio T."/>
            <person name="Dalin E."/>
            <person name="Tice H."/>
            <person name="Bruce D."/>
            <person name="Goodwin L."/>
            <person name="Pitluck S."/>
            <person name="Larimer F.W."/>
            <person name="Land M.L."/>
            <person name="Hauser L."/>
            <person name="Sangwan P."/>
            <person name="de Vos W.M."/>
            <person name="Janssen P.H."/>
            <person name="Smidt H."/>
        </authorList>
    </citation>
    <scope>NUCLEOTIDE SEQUENCE [LARGE SCALE GENOMIC DNA]</scope>
    <source>
        <strain evidence="2 3">Ellin428</strain>
    </source>
</reference>
<accession>B4D0Z1</accession>
<organism evidence="2 3">
    <name type="scientific">Chthoniobacter flavus Ellin428</name>
    <dbReference type="NCBI Taxonomy" id="497964"/>
    <lineage>
        <taxon>Bacteria</taxon>
        <taxon>Pseudomonadati</taxon>
        <taxon>Verrucomicrobiota</taxon>
        <taxon>Spartobacteria</taxon>
        <taxon>Chthoniobacterales</taxon>
        <taxon>Chthoniobacteraceae</taxon>
        <taxon>Chthoniobacter</taxon>
    </lineage>
</organism>
<evidence type="ECO:0000313" key="2">
    <source>
        <dbReference type="EMBL" id="EDY20003.1"/>
    </source>
</evidence>
<evidence type="ECO:0000259" key="1">
    <source>
        <dbReference type="Pfam" id="PF03734"/>
    </source>
</evidence>
<evidence type="ECO:0000313" key="3">
    <source>
        <dbReference type="Proteomes" id="UP000005824"/>
    </source>
</evidence>
<name>B4D0Z1_9BACT</name>
<dbReference type="PANTHER" id="PTHR38589">
    <property type="entry name" value="BLR0621 PROTEIN"/>
    <property type="match status" value="1"/>
</dbReference>
<protein>
    <recommendedName>
        <fullName evidence="1">L,D-TPase catalytic domain-containing protein</fullName>
    </recommendedName>
</protein>
<feature type="domain" description="L,D-TPase catalytic" evidence="1">
    <location>
        <begin position="83"/>
        <end position="224"/>
    </location>
</feature>
<gene>
    <name evidence="2" type="ORF">CfE428DRAFT_2592</name>
</gene>
<dbReference type="eggNOG" id="COG3786">
    <property type="taxonomic scope" value="Bacteria"/>
</dbReference>
<dbReference type="AlphaFoldDB" id="B4D0Z1"/>